<dbReference type="EMBL" id="BTRK01000005">
    <property type="protein sequence ID" value="GMR51264.1"/>
    <property type="molecule type" value="Genomic_DNA"/>
</dbReference>
<reference evidence="3" key="1">
    <citation type="submission" date="2022-10" db="EMBL/GenBank/DDBJ databases">
        <title>Genome assembly of Pristionchus species.</title>
        <authorList>
            <person name="Yoshida K."/>
            <person name="Sommer R.J."/>
        </authorList>
    </citation>
    <scope>NUCLEOTIDE SEQUENCE [LARGE SCALE GENOMIC DNA]</scope>
    <source>
        <strain evidence="3">RS5460</strain>
    </source>
</reference>
<proteinExistence type="predicted"/>
<gene>
    <name evidence="2" type="ORF">PMAYCL1PPCAC_21459</name>
</gene>
<feature type="transmembrane region" description="Helical" evidence="1">
    <location>
        <begin position="99"/>
        <end position="122"/>
    </location>
</feature>
<evidence type="ECO:0000313" key="3">
    <source>
        <dbReference type="Proteomes" id="UP001328107"/>
    </source>
</evidence>
<dbReference type="AlphaFoldDB" id="A0AAN5CW27"/>
<name>A0AAN5CW27_9BILA</name>
<dbReference type="InterPro" id="IPR040128">
    <property type="entry name" value="T25E4.2-like"/>
</dbReference>
<keyword evidence="1" id="KW-0812">Transmembrane</keyword>
<keyword evidence="3" id="KW-1185">Reference proteome</keyword>
<keyword evidence="1" id="KW-1133">Transmembrane helix</keyword>
<keyword evidence="1" id="KW-0472">Membrane</keyword>
<feature type="non-terminal residue" evidence="2">
    <location>
        <position position="154"/>
    </location>
</feature>
<accession>A0AAN5CW27</accession>
<dbReference type="PANTHER" id="PTHR22714">
    <property type="entry name" value="PROTEIN CBG02446-RELATED"/>
    <property type="match status" value="1"/>
</dbReference>
<dbReference type="Proteomes" id="UP001328107">
    <property type="component" value="Unassembled WGS sequence"/>
</dbReference>
<dbReference type="PANTHER" id="PTHR22714:SF7">
    <property type="entry name" value="SOLUTE-BINDING PROTEIN FAMILY 3_N-TERMINAL DOMAIN-CONTAINING PROTEIN"/>
    <property type="match status" value="1"/>
</dbReference>
<comment type="caution">
    <text evidence="2">The sequence shown here is derived from an EMBL/GenBank/DDBJ whole genome shotgun (WGS) entry which is preliminary data.</text>
</comment>
<sequence length="154" mass="17317">FTAAVSEIQPTFIIRELPVTLWTMILNFARPYDTNVWICMLAAVFAQIIVWALIGRVEVKVGLRPVRSNGEYFAWDVFDDLFNGVDHAFHSVSGKLARVVMLVFQKGLLLGMYSALLLTALLTPADNAPIKSQTDIVRLIESGKYKLISDKSKW</sequence>
<evidence type="ECO:0000313" key="2">
    <source>
        <dbReference type="EMBL" id="GMR51264.1"/>
    </source>
</evidence>
<feature type="non-terminal residue" evidence="2">
    <location>
        <position position="1"/>
    </location>
</feature>
<feature type="transmembrane region" description="Helical" evidence="1">
    <location>
        <begin position="34"/>
        <end position="54"/>
    </location>
</feature>
<evidence type="ECO:0000256" key="1">
    <source>
        <dbReference type="SAM" id="Phobius"/>
    </source>
</evidence>
<protein>
    <submittedName>
        <fullName evidence="2">Uncharacterized protein</fullName>
    </submittedName>
</protein>
<organism evidence="2 3">
    <name type="scientific">Pristionchus mayeri</name>
    <dbReference type="NCBI Taxonomy" id="1317129"/>
    <lineage>
        <taxon>Eukaryota</taxon>
        <taxon>Metazoa</taxon>
        <taxon>Ecdysozoa</taxon>
        <taxon>Nematoda</taxon>
        <taxon>Chromadorea</taxon>
        <taxon>Rhabditida</taxon>
        <taxon>Rhabditina</taxon>
        <taxon>Diplogasteromorpha</taxon>
        <taxon>Diplogasteroidea</taxon>
        <taxon>Neodiplogasteridae</taxon>
        <taxon>Pristionchus</taxon>
    </lineage>
</organism>